<comment type="pathway">
    <text evidence="1">Cofactor biosynthesis; molybdopterin biosynthesis.</text>
</comment>
<dbReference type="Pfam" id="PF02391">
    <property type="entry name" value="MoaE"/>
    <property type="match status" value="1"/>
</dbReference>
<evidence type="ECO:0000313" key="12">
    <source>
        <dbReference type="Proteomes" id="UP000182517"/>
    </source>
</evidence>
<evidence type="ECO:0000256" key="9">
    <source>
        <dbReference type="ARBA" id="ARBA00032474"/>
    </source>
</evidence>
<dbReference type="Gene3D" id="3.90.1170.40">
    <property type="entry name" value="Molybdopterin biosynthesis MoaE subunit"/>
    <property type="match status" value="1"/>
</dbReference>
<dbReference type="AlphaFoldDB" id="A0A1L3GRK9"/>
<dbReference type="OrthoDB" id="9786032at2"/>
<evidence type="ECO:0000256" key="4">
    <source>
        <dbReference type="ARBA" id="ARBA00013858"/>
    </source>
</evidence>
<dbReference type="STRING" id="1842532.A7E78_12320"/>
<dbReference type="RefSeq" id="WP_072284583.1">
    <property type="nucleotide sequence ID" value="NZ_CP015519.1"/>
</dbReference>
<gene>
    <name evidence="11" type="ORF">A7E78_12320</name>
</gene>
<dbReference type="KEGG" id="pef:A7E78_12320"/>
<dbReference type="Proteomes" id="UP000182517">
    <property type="component" value="Chromosome"/>
</dbReference>
<dbReference type="InterPro" id="IPR003448">
    <property type="entry name" value="Mopterin_biosynth_MoaE"/>
</dbReference>
<evidence type="ECO:0000256" key="5">
    <source>
        <dbReference type="ARBA" id="ARBA00026066"/>
    </source>
</evidence>
<dbReference type="GO" id="GO:0030366">
    <property type="term" value="F:molybdopterin synthase activity"/>
    <property type="evidence" value="ECO:0007669"/>
    <property type="project" value="UniProtKB-EC"/>
</dbReference>
<evidence type="ECO:0000256" key="6">
    <source>
        <dbReference type="ARBA" id="ARBA00029745"/>
    </source>
</evidence>
<comment type="subunit">
    <text evidence="5">Heterotetramer of 2 MoaD subunits and 2 MoaE subunits. Also stable as homodimer. The enzyme changes between these two forms during catalysis.</text>
</comment>
<organism evidence="11 12">
    <name type="scientific">Syntrophotalea acetylenivorans</name>
    <dbReference type="NCBI Taxonomy" id="1842532"/>
    <lineage>
        <taxon>Bacteria</taxon>
        <taxon>Pseudomonadati</taxon>
        <taxon>Thermodesulfobacteriota</taxon>
        <taxon>Desulfuromonadia</taxon>
        <taxon>Desulfuromonadales</taxon>
        <taxon>Syntrophotaleaceae</taxon>
        <taxon>Syntrophotalea</taxon>
    </lineage>
</organism>
<proteinExistence type="inferred from homology"/>
<evidence type="ECO:0000256" key="7">
    <source>
        <dbReference type="ARBA" id="ARBA00030407"/>
    </source>
</evidence>
<keyword evidence="12" id="KW-1185">Reference proteome</keyword>
<evidence type="ECO:0000313" key="11">
    <source>
        <dbReference type="EMBL" id="APG28557.1"/>
    </source>
</evidence>
<evidence type="ECO:0000256" key="3">
    <source>
        <dbReference type="ARBA" id="ARBA00011950"/>
    </source>
</evidence>
<dbReference type="EC" id="2.8.1.12" evidence="3"/>
<reference evidence="11 12" key="1">
    <citation type="journal article" date="2017" name="Genome Announc.">
        <title>Complete Genome Sequences of Two Acetylene-Fermenting Pelobacter acetylenicus Strains.</title>
        <authorList>
            <person name="Sutton J.M."/>
            <person name="Baesman S.M."/>
            <person name="Fierst J.L."/>
            <person name="Poret-Peterson A.T."/>
            <person name="Oremland R.S."/>
            <person name="Dunlap D.S."/>
            <person name="Akob D.M."/>
        </authorList>
    </citation>
    <scope>NUCLEOTIDE SEQUENCE [LARGE SCALE GENOMIC DNA]</scope>
    <source>
        <strain evidence="11 12">SFB93</strain>
    </source>
</reference>
<evidence type="ECO:0000256" key="1">
    <source>
        <dbReference type="ARBA" id="ARBA00005046"/>
    </source>
</evidence>
<sequence length="120" mass="13327">MDISQTLAELKKDPEFAKNVGMVLVHNGIVRSWSRGDKSEVEAVNVQADHAKVAELCREYEQKPGIYKVMAEACEGKLYPGDDLLFIIVAGALREDVKPVLAELLDRIKDEAVSKTEDKV</sequence>
<protein>
    <recommendedName>
        <fullName evidence="4">Molybdopterin synthase catalytic subunit</fullName>
        <ecNumber evidence="3">2.8.1.12</ecNumber>
    </recommendedName>
    <alternativeName>
        <fullName evidence="8">MPT synthase subunit 2</fullName>
    </alternativeName>
    <alternativeName>
        <fullName evidence="6">Molybdenum cofactor biosynthesis protein E</fullName>
    </alternativeName>
    <alternativeName>
        <fullName evidence="7">Molybdopterin-converting factor large subunit</fullName>
    </alternativeName>
    <alternativeName>
        <fullName evidence="9">Molybdopterin-converting factor subunit 2</fullName>
    </alternativeName>
</protein>
<dbReference type="SUPFAM" id="SSF54690">
    <property type="entry name" value="Molybdopterin synthase subunit MoaE"/>
    <property type="match status" value="1"/>
</dbReference>
<evidence type="ECO:0000256" key="2">
    <source>
        <dbReference type="ARBA" id="ARBA00005426"/>
    </source>
</evidence>
<evidence type="ECO:0000256" key="10">
    <source>
        <dbReference type="ARBA" id="ARBA00049878"/>
    </source>
</evidence>
<dbReference type="UniPathway" id="UPA00344"/>
<dbReference type="EMBL" id="CP015519">
    <property type="protein sequence ID" value="APG28557.1"/>
    <property type="molecule type" value="Genomic_DNA"/>
</dbReference>
<comment type="catalytic activity">
    <reaction evidence="10">
        <text>2 [molybdopterin-synthase sulfur-carrier protein]-C-terminal-Gly-aminoethanethioate + cyclic pyranopterin phosphate + H2O = molybdopterin + 2 [molybdopterin-synthase sulfur-carrier protein]-C-terminal Gly-Gly + 2 H(+)</text>
        <dbReference type="Rhea" id="RHEA:26333"/>
        <dbReference type="Rhea" id="RHEA-COMP:12202"/>
        <dbReference type="Rhea" id="RHEA-COMP:19907"/>
        <dbReference type="ChEBI" id="CHEBI:15377"/>
        <dbReference type="ChEBI" id="CHEBI:15378"/>
        <dbReference type="ChEBI" id="CHEBI:58698"/>
        <dbReference type="ChEBI" id="CHEBI:59648"/>
        <dbReference type="ChEBI" id="CHEBI:90778"/>
        <dbReference type="ChEBI" id="CHEBI:232372"/>
        <dbReference type="EC" id="2.8.1.12"/>
    </reaction>
</comment>
<accession>A0A1L3GRK9</accession>
<evidence type="ECO:0000256" key="8">
    <source>
        <dbReference type="ARBA" id="ARBA00030781"/>
    </source>
</evidence>
<dbReference type="GO" id="GO:0006777">
    <property type="term" value="P:Mo-molybdopterin cofactor biosynthetic process"/>
    <property type="evidence" value="ECO:0007669"/>
    <property type="project" value="InterPro"/>
</dbReference>
<comment type="similarity">
    <text evidence="2">Belongs to the MoaE family.</text>
</comment>
<dbReference type="InterPro" id="IPR036563">
    <property type="entry name" value="MoaE_sf"/>
</dbReference>
<name>A0A1L3GRK9_9BACT</name>